<evidence type="ECO:0000313" key="1">
    <source>
        <dbReference type="EMBL" id="MPN20918.1"/>
    </source>
</evidence>
<accession>A0A645G240</accession>
<name>A0A645G240_9ZZZZ</name>
<dbReference type="EMBL" id="VSSQ01068777">
    <property type="protein sequence ID" value="MPN20918.1"/>
    <property type="molecule type" value="Genomic_DNA"/>
</dbReference>
<proteinExistence type="predicted"/>
<protein>
    <submittedName>
        <fullName evidence="1">Uncharacterized protein</fullName>
    </submittedName>
</protein>
<dbReference type="AlphaFoldDB" id="A0A645G240"/>
<comment type="caution">
    <text evidence="1">The sequence shown here is derived from an EMBL/GenBank/DDBJ whole genome shotgun (WGS) entry which is preliminary data.</text>
</comment>
<sequence length="166" mass="16678">MSTLLAASAIIGRRGSTIATVTIIVGALTPSARVSPSSSSTLGAKVYTPAVLPSYSGSELHITEMDCVVCSDSCRLSCSPESCSGVSASDAVATRATAARVSGKSRLSRDVPSGTVWVAVSSGSVSKAIISPFVPPGSSCAAAGTGNIPSTMTMDSAIAKRRRYGM</sequence>
<gene>
    <name evidence="1" type="ORF">SDC9_168297</name>
</gene>
<organism evidence="1">
    <name type="scientific">bioreactor metagenome</name>
    <dbReference type="NCBI Taxonomy" id="1076179"/>
    <lineage>
        <taxon>unclassified sequences</taxon>
        <taxon>metagenomes</taxon>
        <taxon>ecological metagenomes</taxon>
    </lineage>
</organism>
<reference evidence="1" key="1">
    <citation type="submission" date="2019-08" db="EMBL/GenBank/DDBJ databases">
        <authorList>
            <person name="Kucharzyk K."/>
            <person name="Murdoch R.W."/>
            <person name="Higgins S."/>
            <person name="Loffler F."/>
        </authorList>
    </citation>
    <scope>NUCLEOTIDE SEQUENCE</scope>
</reference>